<reference evidence="4" key="1">
    <citation type="journal article" date="2019" name="Nat. Commun.">
        <title>Expansion of phycobilisome linker gene families in mesophilic red algae.</title>
        <authorList>
            <person name="Lee J."/>
            <person name="Kim D."/>
            <person name="Bhattacharya D."/>
            <person name="Yoon H.S."/>
        </authorList>
    </citation>
    <scope>NUCLEOTIDE SEQUENCE [LARGE SCALE GENOMIC DNA]</scope>
    <source>
        <strain evidence="4">CCMP 1328</strain>
    </source>
</reference>
<evidence type="ECO:0000313" key="3">
    <source>
        <dbReference type="EMBL" id="KAA8496940.1"/>
    </source>
</evidence>
<proteinExistence type="predicted"/>
<keyword evidence="2" id="KW-0472">Membrane</keyword>
<evidence type="ECO:0000313" key="4">
    <source>
        <dbReference type="Proteomes" id="UP000324585"/>
    </source>
</evidence>
<feature type="region of interest" description="Disordered" evidence="1">
    <location>
        <begin position="392"/>
        <end position="465"/>
    </location>
</feature>
<feature type="compositionally biased region" description="Low complexity" evidence="1">
    <location>
        <begin position="429"/>
        <end position="442"/>
    </location>
</feature>
<feature type="transmembrane region" description="Helical" evidence="2">
    <location>
        <begin position="77"/>
        <end position="97"/>
    </location>
</feature>
<keyword evidence="2" id="KW-1133">Transmembrane helix</keyword>
<keyword evidence="2" id="KW-0812">Transmembrane</keyword>
<gene>
    <name evidence="3" type="ORF">FVE85_0669</name>
</gene>
<dbReference type="OrthoDB" id="5828at2759"/>
<comment type="caution">
    <text evidence="3">The sequence shown here is derived from an EMBL/GenBank/DDBJ whole genome shotgun (WGS) entry which is preliminary data.</text>
</comment>
<protein>
    <submittedName>
        <fullName evidence="3">Uncharacterized protein</fullName>
    </submittedName>
</protein>
<evidence type="ECO:0000256" key="1">
    <source>
        <dbReference type="SAM" id="MobiDB-lite"/>
    </source>
</evidence>
<feature type="compositionally biased region" description="Basic and acidic residues" evidence="1">
    <location>
        <begin position="393"/>
        <end position="418"/>
    </location>
</feature>
<dbReference type="AlphaFoldDB" id="A0A5J4Z0Z8"/>
<name>A0A5J4Z0Z8_PORPP</name>
<organism evidence="3 4">
    <name type="scientific">Porphyridium purpureum</name>
    <name type="common">Red alga</name>
    <name type="synonym">Porphyridium cruentum</name>
    <dbReference type="NCBI Taxonomy" id="35688"/>
    <lineage>
        <taxon>Eukaryota</taxon>
        <taxon>Rhodophyta</taxon>
        <taxon>Bangiophyceae</taxon>
        <taxon>Porphyridiales</taxon>
        <taxon>Porphyridiaceae</taxon>
        <taxon>Porphyridium</taxon>
    </lineage>
</organism>
<dbReference type="EMBL" id="VRMN01000002">
    <property type="protein sequence ID" value="KAA8496940.1"/>
    <property type="molecule type" value="Genomic_DNA"/>
</dbReference>
<accession>A0A5J4Z0Z8</accession>
<evidence type="ECO:0000256" key="2">
    <source>
        <dbReference type="SAM" id="Phobius"/>
    </source>
</evidence>
<keyword evidence="4" id="KW-1185">Reference proteome</keyword>
<sequence length="660" mass="70223">MAFCGALNPVGLAPAPSFAGHRESSVVALPCARDVKGRRTRAAQRHVGAKGARAVVMAVEGDGEAVKSRKRKDSSRVRSVLVALLGLVGMFVPPLGAVRAPLSVNASTVSTSSRTLTRSEAQRMKSARKIVTIVAKGGASTAPRAAPTATDLPTQTANISEPKTLTEKLLAFAKKVGPGVFVFMAVFWLLRVGFEKFKQSQIDKLRSQLGAMGGFDAEQMEKLFSTAMMGGSDASAADSKAMQEMAAKLLEGMSGTADPNLASKMRLNLKGNAAAAQEEVKVDIKSVLLPAASEFEAALINLMDEYPEDDDAIKKSVLEVAGTQDVAAVKSLFTAFGSKQLSALIDKVAAKVESDDRDSLVNLSALATCATRLNFIGASVFGVKTVQYTPRRARTDGADEEEKNSASETKSKEKDQTAEKAANTESVSAPAQETPTAQAAGETSSDANATAKQGDEDVENTTETLSYEVPNVEFVYTGSAVVGREQESALYKRYSMYCFSSEERMQNDLISLTTVRSLLGIDEEAADRIDQEVAAAMLQVAMSGAAAFGEGGEDLDSIQKQFASLLGDDKAQGIKDETALMNVFYSLQQVIDKEGLSTEDISELRKMATTLGIDLNLILNGNENMIKAMGPEAEQIFKTLRKAIADDEKAKAEPGSKQQK</sequence>
<dbReference type="Proteomes" id="UP000324585">
    <property type="component" value="Unassembled WGS sequence"/>
</dbReference>